<dbReference type="Proteomes" id="UP000320839">
    <property type="component" value="Chromosome"/>
</dbReference>
<sequence length="334" mass="36227">MQSLRISTKPIRVQILRSLPCVIFWCSVFCCAGVGFADEESIFIEQSEIGKTFSDVDASSLPVEPVRGLYFSPCCGTLFQWNAGPECSGGPQLDQPLQTDRPNFTSTSVTVGKGVTQIESGYTYMKSNEAGQDVRYQSFGEFLFRQGILADWLEFRVGFSPLQQTVQVGSYQNSTFGTEDLDLALQFALTPQAGILPEMALLVSMSVPTGSPAFTSHQVEPGVDLIYAWQLNDFLSVAASTQGYGNVDDSGSSYLEMAQSCSVGYQLTKPLGAYTEWFALIPSGAQTARTQHYFDAGFTYLINNNVQLDMSAGVGLSEAAADFFAGAGLSIRFP</sequence>
<dbReference type="InterPro" id="IPR025737">
    <property type="entry name" value="FApF"/>
</dbReference>
<protein>
    <recommendedName>
        <fullName evidence="3">MetA-pathway of phenol degradation</fullName>
    </recommendedName>
</protein>
<evidence type="ECO:0008006" key="3">
    <source>
        <dbReference type="Google" id="ProtNLM"/>
    </source>
</evidence>
<proteinExistence type="predicted"/>
<reference evidence="1 2" key="1">
    <citation type="submission" date="2019-02" db="EMBL/GenBank/DDBJ databases">
        <title>Deep-cultivation of Planctomycetes and their phenomic and genomic characterization uncovers novel biology.</title>
        <authorList>
            <person name="Wiegand S."/>
            <person name="Jogler M."/>
            <person name="Boedeker C."/>
            <person name="Pinto D."/>
            <person name="Vollmers J."/>
            <person name="Rivas-Marin E."/>
            <person name="Kohn T."/>
            <person name="Peeters S.H."/>
            <person name="Heuer A."/>
            <person name="Rast P."/>
            <person name="Oberbeckmann S."/>
            <person name="Bunk B."/>
            <person name="Jeske O."/>
            <person name="Meyerdierks A."/>
            <person name="Storesund J.E."/>
            <person name="Kallscheuer N."/>
            <person name="Luecker S."/>
            <person name="Lage O.M."/>
            <person name="Pohl T."/>
            <person name="Merkel B.J."/>
            <person name="Hornburger P."/>
            <person name="Mueller R.-W."/>
            <person name="Bruemmer F."/>
            <person name="Labrenz M."/>
            <person name="Spormann A.M."/>
            <person name="Op den Camp H."/>
            <person name="Overmann J."/>
            <person name="Amann R."/>
            <person name="Jetten M.S.M."/>
            <person name="Mascher T."/>
            <person name="Medema M.H."/>
            <person name="Devos D.P."/>
            <person name="Kaster A.-K."/>
            <person name="Ovreas L."/>
            <person name="Rohde M."/>
            <person name="Galperin M.Y."/>
            <person name="Jogler C."/>
        </authorList>
    </citation>
    <scope>NUCLEOTIDE SEQUENCE [LARGE SCALE GENOMIC DNA]</scope>
    <source>
        <strain evidence="1 2">Pan153</strain>
    </source>
</reference>
<evidence type="ECO:0000313" key="2">
    <source>
        <dbReference type="Proteomes" id="UP000320839"/>
    </source>
</evidence>
<dbReference type="Pfam" id="PF13557">
    <property type="entry name" value="Phenol_MetA_deg"/>
    <property type="match status" value="1"/>
</dbReference>
<name>A0A518FUI9_9PLAN</name>
<organism evidence="1 2">
    <name type="scientific">Gimesia panareensis</name>
    <dbReference type="NCBI Taxonomy" id="2527978"/>
    <lineage>
        <taxon>Bacteria</taxon>
        <taxon>Pseudomonadati</taxon>
        <taxon>Planctomycetota</taxon>
        <taxon>Planctomycetia</taxon>
        <taxon>Planctomycetales</taxon>
        <taxon>Planctomycetaceae</taxon>
        <taxon>Gimesia</taxon>
    </lineage>
</organism>
<accession>A0A518FUI9</accession>
<dbReference type="EMBL" id="CP036317">
    <property type="protein sequence ID" value="QDV19993.1"/>
    <property type="molecule type" value="Genomic_DNA"/>
</dbReference>
<evidence type="ECO:0000313" key="1">
    <source>
        <dbReference type="EMBL" id="QDV19993.1"/>
    </source>
</evidence>
<dbReference type="OrthoDB" id="257472at2"/>
<dbReference type="AlphaFoldDB" id="A0A518FUI9"/>
<gene>
    <name evidence="1" type="ORF">Pan153_46620</name>
</gene>